<dbReference type="AlphaFoldDB" id="A0A6J4PJL6"/>
<dbReference type="EMBL" id="CADCUZ010000073">
    <property type="protein sequence ID" value="CAA9416457.1"/>
    <property type="molecule type" value="Genomic_DNA"/>
</dbReference>
<dbReference type="GO" id="GO:0003677">
    <property type="term" value="F:DNA binding"/>
    <property type="evidence" value="ECO:0007669"/>
    <property type="project" value="InterPro"/>
</dbReference>
<dbReference type="SMART" id="SM00530">
    <property type="entry name" value="HTH_XRE"/>
    <property type="match status" value="1"/>
</dbReference>
<sequence>MCALARTEKEVGAAPFAAPVHAAAARPEEVRGGRGVSVRQLSAKGGVSAASVSDFEELRRMASPRTTRRLAEALGVRREDLR</sequence>
<dbReference type="Pfam" id="PF01381">
    <property type="entry name" value="HTH_3"/>
    <property type="match status" value="1"/>
</dbReference>
<dbReference type="InterPro" id="IPR001387">
    <property type="entry name" value="Cro/C1-type_HTH"/>
</dbReference>
<proteinExistence type="predicted"/>
<dbReference type="Gene3D" id="1.10.260.40">
    <property type="entry name" value="lambda repressor-like DNA-binding domains"/>
    <property type="match status" value="1"/>
</dbReference>
<name>A0A6J4PJL6_9ACTN</name>
<protein>
    <recommendedName>
        <fullName evidence="1">HTH cro/C1-type domain-containing protein</fullName>
    </recommendedName>
</protein>
<dbReference type="InterPro" id="IPR010982">
    <property type="entry name" value="Lambda_DNA-bd_dom_sf"/>
</dbReference>
<dbReference type="SUPFAM" id="SSF47413">
    <property type="entry name" value="lambda repressor-like DNA-binding domains"/>
    <property type="match status" value="1"/>
</dbReference>
<evidence type="ECO:0000259" key="1">
    <source>
        <dbReference type="PROSITE" id="PS50943"/>
    </source>
</evidence>
<feature type="domain" description="HTH cro/C1-type" evidence="1">
    <location>
        <begin position="34"/>
        <end position="81"/>
    </location>
</feature>
<reference evidence="2" key="1">
    <citation type="submission" date="2020-02" db="EMBL/GenBank/DDBJ databases">
        <authorList>
            <person name="Meier V. D."/>
        </authorList>
    </citation>
    <scope>NUCLEOTIDE SEQUENCE</scope>
    <source>
        <strain evidence="2">AVDCRST_MAG55</strain>
    </source>
</reference>
<dbReference type="CDD" id="cd00093">
    <property type="entry name" value="HTH_XRE"/>
    <property type="match status" value="1"/>
</dbReference>
<dbReference type="PROSITE" id="PS50943">
    <property type="entry name" value="HTH_CROC1"/>
    <property type="match status" value="1"/>
</dbReference>
<evidence type="ECO:0000313" key="2">
    <source>
        <dbReference type="EMBL" id="CAA9416457.1"/>
    </source>
</evidence>
<organism evidence="2">
    <name type="scientific">uncultured Rubrobacteraceae bacterium</name>
    <dbReference type="NCBI Taxonomy" id="349277"/>
    <lineage>
        <taxon>Bacteria</taxon>
        <taxon>Bacillati</taxon>
        <taxon>Actinomycetota</taxon>
        <taxon>Rubrobacteria</taxon>
        <taxon>Rubrobacterales</taxon>
        <taxon>Rubrobacteraceae</taxon>
        <taxon>environmental samples</taxon>
    </lineage>
</organism>
<accession>A0A6J4PJL6</accession>
<gene>
    <name evidence="2" type="ORF">AVDCRST_MAG55-1682</name>
</gene>